<gene>
    <name evidence="12 13" type="primary">herpud2</name>
</gene>
<comment type="subcellular location">
    <subcellularLocation>
        <location evidence="1">Membrane</location>
        <topology evidence="1">Single-pass membrane protein</topology>
    </subcellularLocation>
</comment>
<feature type="compositionally biased region" description="Low complexity" evidence="8">
    <location>
        <begin position="213"/>
        <end position="226"/>
    </location>
</feature>
<feature type="region of interest" description="Disordered" evidence="8">
    <location>
        <begin position="358"/>
        <end position="386"/>
    </location>
</feature>
<dbReference type="SMART" id="SM00213">
    <property type="entry name" value="UBQ"/>
    <property type="match status" value="1"/>
</dbReference>
<name>A0A6P8GAZ2_CLUHA</name>
<evidence type="ECO:0000259" key="10">
    <source>
        <dbReference type="PROSITE" id="PS50053"/>
    </source>
</evidence>
<dbReference type="AlphaFoldDB" id="A0A6P8GAZ2"/>
<dbReference type="GeneID" id="105897640"/>
<keyword evidence="4 9" id="KW-0472">Membrane</keyword>
<dbReference type="Pfam" id="PF00240">
    <property type="entry name" value="ubiquitin"/>
    <property type="match status" value="1"/>
</dbReference>
<dbReference type="GO" id="GO:0016020">
    <property type="term" value="C:membrane"/>
    <property type="evidence" value="ECO:0007669"/>
    <property type="project" value="UniProtKB-SubCell"/>
</dbReference>
<feature type="compositionally biased region" description="Polar residues" evidence="8">
    <location>
        <begin position="87"/>
        <end position="103"/>
    </location>
</feature>
<feature type="compositionally biased region" description="Acidic residues" evidence="8">
    <location>
        <begin position="361"/>
        <end position="376"/>
    </location>
</feature>
<dbReference type="GeneTree" id="ENSGT00390000017671"/>
<reference evidence="12 13" key="1">
    <citation type="submission" date="2025-04" db="UniProtKB">
        <authorList>
            <consortium name="RefSeq"/>
        </authorList>
    </citation>
    <scope>IDENTIFICATION</scope>
</reference>
<dbReference type="Proteomes" id="UP000515152">
    <property type="component" value="Chromosome 11"/>
</dbReference>
<dbReference type="PROSITE" id="PS50053">
    <property type="entry name" value="UBIQUITIN_2"/>
    <property type="match status" value="1"/>
</dbReference>
<feature type="region of interest" description="Disordered" evidence="8">
    <location>
        <begin position="213"/>
        <end position="269"/>
    </location>
</feature>
<dbReference type="InterPro" id="IPR029071">
    <property type="entry name" value="Ubiquitin-like_domsf"/>
</dbReference>
<feature type="compositionally biased region" description="Low complexity" evidence="8">
    <location>
        <begin position="235"/>
        <end position="255"/>
    </location>
</feature>
<keyword evidence="11" id="KW-1185">Reference proteome</keyword>
<organism evidence="11 12">
    <name type="scientific">Clupea harengus</name>
    <name type="common">Atlantic herring</name>
    <dbReference type="NCBI Taxonomy" id="7950"/>
    <lineage>
        <taxon>Eukaryota</taxon>
        <taxon>Metazoa</taxon>
        <taxon>Chordata</taxon>
        <taxon>Craniata</taxon>
        <taxon>Vertebrata</taxon>
        <taxon>Euteleostomi</taxon>
        <taxon>Actinopterygii</taxon>
        <taxon>Neopterygii</taxon>
        <taxon>Teleostei</taxon>
        <taxon>Clupei</taxon>
        <taxon>Clupeiformes</taxon>
        <taxon>Clupeoidei</taxon>
        <taxon>Clupeidae</taxon>
        <taxon>Clupea</taxon>
    </lineage>
</organism>
<feature type="domain" description="Ubiquitin-like" evidence="10">
    <location>
        <begin position="10"/>
        <end position="71"/>
    </location>
</feature>
<keyword evidence="2 9" id="KW-0812">Transmembrane</keyword>
<keyword evidence="5" id="KW-0834">Unfolded protein response</keyword>
<dbReference type="CDD" id="cd17119">
    <property type="entry name" value="Ubl_HERP2"/>
    <property type="match status" value="1"/>
</dbReference>
<evidence type="ECO:0000256" key="2">
    <source>
        <dbReference type="ARBA" id="ARBA00022692"/>
    </source>
</evidence>
<evidence type="ECO:0000256" key="8">
    <source>
        <dbReference type="SAM" id="MobiDB-lite"/>
    </source>
</evidence>
<evidence type="ECO:0000256" key="7">
    <source>
        <dbReference type="ARBA" id="ARBA00040901"/>
    </source>
</evidence>
<evidence type="ECO:0000256" key="1">
    <source>
        <dbReference type="ARBA" id="ARBA00004167"/>
    </source>
</evidence>
<comment type="function">
    <text evidence="6">Could be involved in the unfolded protein response (UPR) pathway.</text>
</comment>
<proteinExistence type="predicted"/>
<dbReference type="KEGG" id="char:105897640"/>
<evidence type="ECO:0000256" key="9">
    <source>
        <dbReference type="SAM" id="Phobius"/>
    </source>
</evidence>
<dbReference type="PANTHER" id="PTHR12943">
    <property type="entry name" value="HOMOCYSTEINE-RESPONSIVE ENDOPLASMIC RETICULUM-RESIDENT UNIQUITIN-LIKE DOMAIN HERPUD PROTEIN FAMILY MEMBER"/>
    <property type="match status" value="1"/>
</dbReference>
<dbReference type="InterPro" id="IPR000626">
    <property type="entry name" value="Ubiquitin-like_dom"/>
</dbReference>
<evidence type="ECO:0000256" key="3">
    <source>
        <dbReference type="ARBA" id="ARBA00022989"/>
    </source>
</evidence>
<protein>
    <recommendedName>
        <fullName evidence="7">Homocysteine-responsive endoplasmic reticulum-resident ubiquitin-like domain member 2 protein</fullName>
    </recommendedName>
</protein>
<feature type="region of interest" description="Disordered" evidence="8">
    <location>
        <begin position="87"/>
        <end position="166"/>
    </location>
</feature>
<keyword evidence="3 9" id="KW-1133">Transmembrane helix</keyword>
<evidence type="ECO:0000256" key="4">
    <source>
        <dbReference type="ARBA" id="ARBA00023136"/>
    </source>
</evidence>
<feature type="transmembrane region" description="Helical" evidence="9">
    <location>
        <begin position="301"/>
        <end position="322"/>
    </location>
</feature>
<accession>A0A6P8GAZ2</accession>
<dbReference type="FunFam" id="3.10.20.90:FF:000046">
    <property type="entry name" value="Homocysteine-responsive endoplasmic reticulum-resident ubiquitin-like domain member 2 protein"/>
    <property type="match status" value="1"/>
</dbReference>
<evidence type="ECO:0000313" key="11">
    <source>
        <dbReference type="Proteomes" id="UP000515152"/>
    </source>
</evidence>
<dbReference type="CTD" id="64224"/>
<sequence>MDQGAVDSPVTLVIKAPNQKYDDQTINCFLNWTVEKLKKHISNVYPSKPSSKDQRLVYSGRLLQDHLQLRDVLRKQDEYHMVHLVCATQSPPESPSTHSSGSTPEAPEASPVNFDSSSSSSSASSPNQDGPSTSTTGSSDGLRHRGPSHTHAVNPAPPGIMQEPAGFQFPMQAGAPLPAHPMYMPMQMLWWQQMYARHYYMQYQAALAASQAPITAPSPSPSASVSPPQPPQANDPPAAAPLGPHHAPNPAAAAAPEDRPANPNVQMNAQGGAVLNDDELNRDWLDWMYTVSRAAILLSIVYFYSSFGRFVMVIGAMLLVYLHQAGWFPFRPEQNPGAGEAPQEEGDRHNDMQEMERLMDDGVDEEDGESGEEGQEDGANAGPPYPGFLAATWSFISTFFTSLIPEGPPHGAN</sequence>
<dbReference type="InterPro" id="IPR039751">
    <property type="entry name" value="HERPUD1/2"/>
</dbReference>
<dbReference type="GO" id="GO:0030968">
    <property type="term" value="P:endoplasmic reticulum unfolded protein response"/>
    <property type="evidence" value="ECO:0007669"/>
    <property type="project" value="TreeGrafter"/>
</dbReference>
<dbReference type="RefSeq" id="XP_031432286.1">
    <property type="nucleotide sequence ID" value="XM_031576426.2"/>
</dbReference>
<evidence type="ECO:0000313" key="12">
    <source>
        <dbReference type="RefSeq" id="XP_031432285.1"/>
    </source>
</evidence>
<dbReference type="RefSeq" id="XP_031432285.1">
    <property type="nucleotide sequence ID" value="XM_031576425.2"/>
</dbReference>
<dbReference type="SUPFAM" id="SSF54236">
    <property type="entry name" value="Ubiquitin-like"/>
    <property type="match status" value="1"/>
</dbReference>
<feature type="compositionally biased region" description="Low complexity" evidence="8">
    <location>
        <begin position="116"/>
        <end position="140"/>
    </location>
</feature>
<evidence type="ECO:0000256" key="6">
    <source>
        <dbReference type="ARBA" id="ARBA00037579"/>
    </source>
</evidence>
<dbReference type="PANTHER" id="PTHR12943:SF5">
    <property type="entry name" value="HOMOCYSTEINE-RESPONSIVE ENDOPLASMIC RETICULUM-RESIDENT UBIQUITIN-LIKE DOMAIN MEMBER 2 PROTEIN"/>
    <property type="match status" value="1"/>
</dbReference>
<evidence type="ECO:0000256" key="5">
    <source>
        <dbReference type="ARBA" id="ARBA00023230"/>
    </source>
</evidence>
<dbReference type="OrthoDB" id="21589at2759"/>
<dbReference type="Gene3D" id="3.10.20.90">
    <property type="entry name" value="Phosphatidylinositol 3-kinase Catalytic Subunit, Chain A, domain 1"/>
    <property type="match status" value="1"/>
</dbReference>
<evidence type="ECO:0000313" key="13">
    <source>
        <dbReference type="RefSeq" id="XP_031432286.1"/>
    </source>
</evidence>